<proteinExistence type="predicted"/>
<dbReference type="STRING" id="1855912.LuPra_05026"/>
<sequence length="92" mass="9920">MVLGTNRCNAPRQQWIGVPGDDADKDRGERHNGLQPTACGLRATTQVSRLKSQEGFKPETCDLRPTIGSAFQRILTPVSLVPAPKASPPPSQ</sequence>
<reference evidence="2 3" key="1">
    <citation type="journal article" date="2016" name="Genome Announc.">
        <title>First Complete Genome Sequence of a Subdivision 6 Acidobacterium Strain.</title>
        <authorList>
            <person name="Huang S."/>
            <person name="Vieira S."/>
            <person name="Bunk B."/>
            <person name="Riedel T."/>
            <person name="Sproer C."/>
            <person name="Overmann J."/>
        </authorList>
    </citation>
    <scope>NUCLEOTIDE SEQUENCE [LARGE SCALE GENOMIC DNA]</scope>
    <source>
        <strain evidence="3">DSM 100886 HEG_-6_39</strain>
    </source>
</reference>
<evidence type="ECO:0000256" key="1">
    <source>
        <dbReference type="SAM" id="MobiDB-lite"/>
    </source>
</evidence>
<evidence type="ECO:0000313" key="3">
    <source>
        <dbReference type="Proteomes" id="UP000076079"/>
    </source>
</evidence>
<dbReference type="AlphaFoldDB" id="A0A143PVA8"/>
<protein>
    <submittedName>
        <fullName evidence="2">Uncharacterized protein</fullName>
    </submittedName>
</protein>
<dbReference type="EMBL" id="CP015136">
    <property type="protein sequence ID" value="AMY11764.1"/>
    <property type="molecule type" value="Genomic_DNA"/>
</dbReference>
<feature type="compositionally biased region" description="Polar residues" evidence="1">
    <location>
        <begin position="1"/>
        <end position="12"/>
    </location>
</feature>
<dbReference type="KEGG" id="abac:LuPra_05026"/>
<feature type="region of interest" description="Disordered" evidence="1">
    <location>
        <begin position="1"/>
        <end position="36"/>
    </location>
</feature>
<keyword evidence="3" id="KW-1185">Reference proteome</keyword>
<organism evidence="2 3">
    <name type="scientific">Luteitalea pratensis</name>
    <dbReference type="NCBI Taxonomy" id="1855912"/>
    <lineage>
        <taxon>Bacteria</taxon>
        <taxon>Pseudomonadati</taxon>
        <taxon>Acidobacteriota</taxon>
        <taxon>Vicinamibacteria</taxon>
        <taxon>Vicinamibacterales</taxon>
        <taxon>Vicinamibacteraceae</taxon>
        <taxon>Luteitalea</taxon>
    </lineage>
</organism>
<accession>A0A143PVA8</accession>
<evidence type="ECO:0000313" key="2">
    <source>
        <dbReference type="EMBL" id="AMY11764.1"/>
    </source>
</evidence>
<feature type="compositionally biased region" description="Basic and acidic residues" evidence="1">
    <location>
        <begin position="22"/>
        <end position="32"/>
    </location>
</feature>
<name>A0A143PVA8_LUTPR</name>
<reference evidence="3" key="2">
    <citation type="submission" date="2016-04" db="EMBL/GenBank/DDBJ databases">
        <title>First Complete Genome Sequence of a Subdivision 6 Acidobacterium.</title>
        <authorList>
            <person name="Huang S."/>
            <person name="Vieira S."/>
            <person name="Bunk B."/>
            <person name="Riedel T."/>
            <person name="Sproeer C."/>
            <person name="Overmann J."/>
        </authorList>
    </citation>
    <scope>NUCLEOTIDE SEQUENCE [LARGE SCALE GENOMIC DNA]</scope>
    <source>
        <strain evidence="3">DSM 100886 HEG_-6_39</strain>
    </source>
</reference>
<dbReference type="Proteomes" id="UP000076079">
    <property type="component" value="Chromosome"/>
</dbReference>
<gene>
    <name evidence="2" type="ORF">LuPra_05026</name>
</gene>